<protein>
    <recommendedName>
        <fullName evidence="1">Apple domain-containing protein</fullName>
    </recommendedName>
</protein>
<organism evidence="2 3">
    <name type="scientific">Trichinella papuae</name>
    <dbReference type="NCBI Taxonomy" id="268474"/>
    <lineage>
        <taxon>Eukaryota</taxon>
        <taxon>Metazoa</taxon>
        <taxon>Ecdysozoa</taxon>
        <taxon>Nematoda</taxon>
        <taxon>Enoplea</taxon>
        <taxon>Dorylaimia</taxon>
        <taxon>Trichinellida</taxon>
        <taxon>Trichinellidae</taxon>
        <taxon>Trichinella</taxon>
    </lineage>
</organism>
<name>A0A0V1N9C6_9BILA</name>
<evidence type="ECO:0000313" key="3">
    <source>
        <dbReference type="Proteomes" id="UP000054843"/>
    </source>
</evidence>
<gene>
    <name evidence="2" type="ORF">T10_4984</name>
</gene>
<keyword evidence="3" id="KW-1185">Reference proteome</keyword>
<dbReference type="OrthoDB" id="5916776at2759"/>
<dbReference type="Proteomes" id="UP000054843">
    <property type="component" value="Unassembled WGS sequence"/>
</dbReference>
<sequence length="659" mass="75788">MKFCTNISLPIKEISQKFVRHGKNPINLNSITSEFTFCFSTTDVLYVPMIDKICLLEKLNQSLLFFKNETIFSAVTTFAHCVGICYQNIQPSSQKILSFDSVKKRCTYYSNANRMRVDNIENANETDTTTFYFIEECADVNSNVTIDEGEVDENISANSTILLVPLHEMCTVERLSFDASRKAKRIDVMFYCTQLEICMSYCRLAVSPVECNAVLFSSSEGICTLLAYAADQRQNNNTSTKKFISDFFIFHDCKYAKEVVESELHTLDNYAISEHYHSQIKTHNSMKMVVCDIYRLPFAEKFLSMRVSLWLTNVFEECIQLCIFANSTNGNCNSVYYSKKLDTCLNLNIVNESDVHMKNTSHGSPPFFYYINNCTEKDGSHDLFYDSENESADEYSEDEQEYHLDEIIYENYVEVEVEEVEVEEVEVEEVEEEENMSSSFTYGNTILDGSMINSSATEIVKFYDFMEICITQKLDFKLLNYAVASEVPEKCWSLNSCLQACRSTIPRSGCRAVLFSRQNSECYLLSVGNVFDNIIVNPEEELVYLVSCKKDRENERINNPEPLRYYIEEMRQVCLIELYTLTVLSSWIPIKNITDVNSFKKCLQFCATEKQCSAFNFSNMKVCALFESGSLNNIYNKPNNSVFAEILYCEPGTLINLLY</sequence>
<feature type="domain" description="Apple" evidence="1">
    <location>
        <begin position="574"/>
        <end position="649"/>
    </location>
</feature>
<comment type="caution">
    <text evidence="2">The sequence shown here is derived from an EMBL/GenBank/DDBJ whole genome shotgun (WGS) entry which is preliminary data.</text>
</comment>
<reference evidence="2 3" key="1">
    <citation type="submission" date="2015-01" db="EMBL/GenBank/DDBJ databases">
        <title>Evolution of Trichinella species and genotypes.</title>
        <authorList>
            <person name="Korhonen P.K."/>
            <person name="Edoardo P."/>
            <person name="Giuseppe L.R."/>
            <person name="Gasser R.B."/>
        </authorList>
    </citation>
    <scope>NUCLEOTIDE SEQUENCE [LARGE SCALE GENOMIC DNA]</scope>
    <source>
        <strain evidence="2">ISS1980</strain>
    </source>
</reference>
<dbReference type="EMBL" id="JYDO01000002">
    <property type="protein sequence ID" value="KRZ80416.1"/>
    <property type="molecule type" value="Genomic_DNA"/>
</dbReference>
<evidence type="ECO:0000313" key="2">
    <source>
        <dbReference type="EMBL" id="KRZ80416.1"/>
    </source>
</evidence>
<proteinExistence type="predicted"/>
<dbReference type="PROSITE" id="PS50948">
    <property type="entry name" value="PAN"/>
    <property type="match status" value="1"/>
</dbReference>
<dbReference type="Pfam" id="PF00024">
    <property type="entry name" value="PAN_1"/>
    <property type="match status" value="1"/>
</dbReference>
<dbReference type="AlphaFoldDB" id="A0A0V1N9C6"/>
<evidence type="ECO:0000259" key="1">
    <source>
        <dbReference type="PROSITE" id="PS50948"/>
    </source>
</evidence>
<dbReference type="InterPro" id="IPR003609">
    <property type="entry name" value="Pan_app"/>
</dbReference>
<accession>A0A0V1N9C6</accession>
<dbReference type="SUPFAM" id="SSF57414">
    <property type="entry name" value="Hairpin loop containing domain-like"/>
    <property type="match status" value="1"/>
</dbReference>